<protein>
    <submittedName>
        <fullName evidence="1">Uncharacterized protein</fullName>
    </submittedName>
</protein>
<keyword evidence="2" id="KW-1185">Reference proteome</keyword>
<evidence type="ECO:0000313" key="1">
    <source>
        <dbReference type="EMBL" id="WAJ27457.1"/>
    </source>
</evidence>
<dbReference type="Proteomes" id="UP001163223">
    <property type="component" value="Chromosome"/>
</dbReference>
<organism evidence="1 2">
    <name type="scientific">Antarcticirhabdus aurantiaca</name>
    <dbReference type="NCBI Taxonomy" id="2606717"/>
    <lineage>
        <taxon>Bacteria</taxon>
        <taxon>Pseudomonadati</taxon>
        <taxon>Pseudomonadota</taxon>
        <taxon>Alphaproteobacteria</taxon>
        <taxon>Hyphomicrobiales</taxon>
        <taxon>Aurantimonadaceae</taxon>
        <taxon>Antarcticirhabdus</taxon>
    </lineage>
</organism>
<evidence type="ECO:0000313" key="2">
    <source>
        <dbReference type="Proteomes" id="UP001163223"/>
    </source>
</evidence>
<reference evidence="1" key="1">
    <citation type="submission" date="2022-11" db="EMBL/GenBank/DDBJ databases">
        <title>beta-Carotene-producing bacterium, Jeongeuplla avenae sp. nov., alleviates the salt stress of Arabidopsis seedlings.</title>
        <authorList>
            <person name="Jiang L."/>
            <person name="Lee J."/>
        </authorList>
    </citation>
    <scope>NUCLEOTIDE SEQUENCE</scope>
    <source>
        <strain evidence="1">DY_R2A_6</strain>
    </source>
</reference>
<gene>
    <name evidence="1" type="ORF">OXU80_21820</name>
</gene>
<sequence length="159" mass="15903">MTVAFRRLVLPAALVLGLAVVPALAQSPAPSASSDAAAPPVAAGKGDEPGMIAGLCGVQMKSMTPLACKCLSERAMIDLSAPQRDYLVATAVSPPVADRMLADGRVGRGDQEIIFTFLDRTSDACASGIFVAPAAPTPTPTPTPTPAAPSASPAPPAGN</sequence>
<name>A0ACD4NKZ0_9HYPH</name>
<proteinExistence type="predicted"/>
<accession>A0ACD4NKZ0</accession>
<dbReference type="EMBL" id="CP113520">
    <property type="protein sequence ID" value="WAJ27457.1"/>
    <property type="molecule type" value="Genomic_DNA"/>
</dbReference>